<evidence type="ECO:0000313" key="1">
    <source>
        <dbReference type="EMBL" id="SJS39342.1"/>
    </source>
</evidence>
<dbReference type="AlphaFoldDB" id="A0A9X8WQJ9"/>
<dbReference type="Proteomes" id="UP000189137">
    <property type="component" value="Unassembled WGS sequence"/>
</dbReference>
<organism evidence="1 2">
    <name type="scientific">Clostridioides difficile</name>
    <name type="common">Peptoclostridium difficile</name>
    <dbReference type="NCBI Taxonomy" id="1496"/>
    <lineage>
        <taxon>Bacteria</taxon>
        <taxon>Bacillati</taxon>
        <taxon>Bacillota</taxon>
        <taxon>Clostridia</taxon>
        <taxon>Peptostreptococcales</taxon>
        <taxon>Peptostreptococcaceae</taxon>
        <taxon>Clostridioides</taxon>
    </lineage>
</organism>
<name>A0A9X8WQJ9_CLODI</name>
<dbReference type="RefSeq" id="WP_021406175.1">
    <property type="nucleotide sequence ID" value="NZ_BIWC01000012.1"/>
</dbReference>
<sequence>MSNTNKKTAKICGWCGTTIYSYMDGKIAYCSKKCKKKREKNLETEGAKK</sequence>
<dbReference type="EMBL" id="FUPS01000006">
    <property type="protein sequence ID" value="SJS39342.1"/>
    <property type="molecule type" value="Genomic_DNA"/>
</dbReference>
<protein>
    <submittedName>
        <fullName evidence="1">Uncharacterized protein</fullName>
    </submittedName>
</protein>
<gene>
    <name evidence="1" type="ORF">SAMEA3375112_01966</name>
</gene>
<comment type="caution">
    <text evidence="1">The sequence shown here is derived from an EMBL/GenBank/DDBJ whole genome shotgun (WGS) entry which is preliminary data.</text>
</comment>
<evidence type="ECO:0000313" key="2">
    <source>
        <dbReference type="Proteomes" id="UP000189137"/>
    </source>
</evidence>
<reference evidence="1 2" key="1">
    <citation type="submission" date="2017-02" db="EMBL/GenBank/DDBJ databases">
        <authorList>
            <consortium name="Pathogen Informatics"/>
        </authorList>
    </citation>
    <scope>NUCLEOTIDE SEQUENCE [LARGE SCALE GENOMIC DNA]</scope>
    <source>
        <strain evidence="1 2">VRECD0157</strain>
    </source>
</reference>
<accession>A0A9X8WQJ9</accession>
<proteinExistence type="predicted"/>